<keyword evidence="2" id="KW-1185">Reference proteome</keyword>
<proteinExistence type="predicted"/>
<dbReference type="STRING" id="387005.A0A183H8H6"/>
<dbReference type="WBParaSite" id="OFLC_0000378701-mRNA-1">
    <property type="protein sequence ID" value="OFLC_0000378701-mRNA-1"/>
    <property type="gene ID" value="OFLC_0000378701"/>
</dbReference>
<evidence type="ECO:0000313" key="1">
    <source>
        <dbReference type="EMBL" id="VDO37744.1"/>
    </source>
</evidence>
<evidence type="ECO:0000313" key="3">
    <source>
        <dbReference type="WBParaSite" id="OFLC_0000378701-mRNA-1"/>
    </source>
</evidence>
<accession>A0A183H8H6</accession>
<dbReference type="AlphaFoldDB" id="A0A183H8H6"/>
<dbReference type="Proteomes" id="UP000267606">
    <property type="component" value="Unassembled WGS sequence"/>
</dbReference>
<dbReference type="EMBL" id="UZAJ01002646">
    <property type="protein sequence ID" value="VDO37744.1"/>
    <property type="molecule type" value="Genomic_DNA"/>
</dbReference>
<gene>
    <name evidence="1" type="ORF">OFLC_LOCUS3787</name>
</gene>
<evidence type="ECO:0000313" key="2">
    <source>
        <dbReference type="Proteomes" id="UP000267606"/>
    </source>
</evidence>
<sequence>MKDRLSDLQQSATKEISLSALVERLDEEWTDPSEKTNLLNKASSSKVVAFLTHVDRLVNDMNGMETLLDEIKDWHWKIIVEPGDHPGKRLLPYRFYRNGKLRNNSIVIVKFLKAFMTIFGKGDLITGTEMNAQLDEAVVSYTTMLYKTEAALKCKCM</sequence>
<organism evidence="3">
    <name type="scientific">Onchocerca flexuosa</name>
    <dbReference type="NCBI Taxonomy" id="387005"/>
    <lineage>
        <taxon>Eukaryota</taxon>
        <taxon>Metazoa</taxon>
        <taxon>Ecdysozoa</taxon>
        <taxon>Nematoda</taxon>
        <taxon>Chromadorea</taxon>
        <taxon>Rhabditida</taxon>
        <taxon>Spirurina</taxon>
        <taxon>Spiruromorpha</taxon>
        <taxon>Filarioidea</taxon>
        <taxon>Onchocercidae</taxon>
        <taxon>Onchocerca</taxon>
    </lineage>
</organism>
<reference evidence="3" key="1">
    <citation type="submission" date="2016-06" db="UniProtKB">
        <authorList>
            <consortium name="WormBaseParasite"/>
        </authorList>
    </citation>
    <scope>IDENTIFICATION</scope>
</reference>
<reference evidence="1 2" key="2">
    <citation type="submission" date="2018-11" db="EMBL/GenBank/DDBJ databases">
        <authorList>
            <consortium name="Pathogen Informatics"/>
        </authorList>
    </citation>
    <scope>NUCLEOTIDE SEQUENCE [LARGE SCALE GENOMIC DNA]</scope>
</reference>
<name>A0A183H8H6_9BILA</name>
<protein>
    <submittedName>
        <fullName evidence="3">Exocyst subunit Exo70 family protein</fullName>
    </submittedName>
</protein>